<evidence type="ECO:0000313" key="2">
    <source>
        <dbReference type="EMBL" id="TNN29439.1"/>
    </source>
</evidence>
<gene>
    <name evidence="2" type="ORF">EYF80_060412</name>
</gene>
<dbReference type="Proteomes" id="UP000314294">
    <property type="component" value="Unassembled WGS sequence"/>
</dbReference>
<keyword evidence="3" id="KW-1185">Reference proteome</keyword>
<proteinExistence type="predicted"/>
<name>A0A4Z2EKV3_9TELE</name>
<organism evidence="2 3">
    <name type="scientific">Liparis tanakae</name>
    <name type="common">Tanaka's snailfish</name>
    <dbReference type="NCBI Taxonomy" id="230148"/>
    <lineage>
        <taxon>Eukaryota</taxon>
        <taxon>Metazoa</taxon>
        <taxon>Chordata</taxon>
        <taxon>Craniata</taxon>
        <taxon>Vertebrata</taxon>
        <taxon>Euteleostomi</taxon>
        <taxon>Actinopterygii</taxon>
        <taxon>Neopterygii</taxon>
        <taxon>Teleostei</taxon>
        <taxon>Neoteleostei</taxon>
        <taxon>Acanthomorphata</taxon>
        <taxon>Eupercaria</taxon>
        <taxon>Perciformes</taxon>
        <taxon>Cottioidei</taxon>
        <taxon>Cottales</taxon>
        <taxon>Liparidae</taxon>
        <taxon>Liparis</taxon>
    </lineage>
</organism>
<reference evidence="2 3" key="1">
    <citation type="submission" date="2019-03" db="EMBL/GenBank/DDBJ databases">
        <title>First draft genome of Liparis tanakae, snailfish: a comprehensive survey of snailfish specific genes.</title>
        <authorList>
            <person name="Kim W."/>
            <person name="Song I."/>
            <person name="Jeong J.-H."/>
            <person name="Kim D."/>
            <person name="Kim S."/>
            <person name="Ryu S."/>
            <person name="Song J.Y."/>
            <person name="Lee S.K."/>
        </authorList>
    </citation>
    <scope>NUCLEOTIDE SEQUENCE [LARGE SCALE GENOMIC DNA]</scope>
    <source>
        <tissue evidence="2">Muscle</tissue>
    </source>
</reference>
<protein>
    <submittedName>
        <fullName evidence="2">Uncharacterized protein</fullName>
    </submittedName>
</protein>
<dbReference type="AlphaFoldDB" id="A0A4Z2EKV3"/>
<feature type="region of interest" description="Disordered" evidence="1">
    <location>
        <begin position="110"/>
        <end position="164"/>
    </location>
</feature>
<comment type="caution">
    <text evidence="2">The sequence shown here is derived from an EMBL/GenBank/DDBJ whole genome shotgun (WGS) entry which is preliminary data.</text>
</comment>
<feature type="compositionally biased region" description="Basic and acidic residues" evidence="1">
    <location>
        <begin position="145"/>
        <end position="164"/>
    </location>
</feature>
<evidence type="ECO:0000256" key="1">
    <source>
        <dbReference type="SAM" id="MobiDB-lite"/>
    </source>
</evidence>
<dbReference type="EMBL" id="SRLO01005654">
    <property type="protein sequence ID" value="TNN29439.1"/>
    <property type="molecule type" value="Genomic_DNA"/>
</dbReference>
<evidence type="ECO:0000313" key="3">
    <source>
        <dbReference type="Proteomes" id="UP000314294"/>
    </source>
</evidence>
<accession>A0A4Z2EKV3</accession>
<sequence>MQALESRLESAPGDNVDGSVRGTFNRWLLDGPEQLGVPGHRHVFDIADALNDGLAGKLLHLDVVELPEVAEPLDQLRERQGKMPKGWGRHQRRFFSPVRWCHFPPQDCKQGGDVRRAAATASSPLTPGVRADREAGARTGSGIQGRREDRTRRRKRDSGGRKNK</sequence>